<reference evidence="2 3" key="1">
    <citation type="submission" date="2016-04" db="EMBL/GenBank/DDBJ databases">
        <title>Draft genome sequence of freshwater magnetotactic bacteria Magnetospirillum marisnigri SP-1 and Magnetospirillum moscoviense BB-1.</title>
        <authorList>
            <person name="Koziaeva V."/>
            <person name="Dziuba M.V."/>
            <person name="Ivanov T.M."/>
            <person name="Kuznetsov B."/>
            <person name="Grouzdev D.S."/>
        </authorList>
    </citation>
    <scope>NUCLEOTIDE SEQUENCE [LARGE SCALE GENOMIC DNA]</scope>
    <source>
        <strain evidence="2 3">BB-1</strain>
    </source>
</reference>
<gene>
    <name evidence="2" type="ORF">A6A05_07830</name>
</gene>
<evidence type="ECO:0000256" key="1">
    <source>
        <dbReference type="SAM" id="SignalP"/>
    </source>
</evidence>
<evidence type="ECO:0008006" key="4">
    <source>
        <dbReference type="Google" id="ProtNLM"/>
    </source>
</evidence>
<name>A0A178N0I8_9PROT</name>
<dbReference type="STRING" id="1437059.A6A05_07830"/>
<dbReference type="AlphaFoldDB" id="A0A178N0I8"/>
<dbReference type="EMBL" id="LWQU01000085">
    <property type="protein sequence ID" value="OAN56871.1"/>
    <property type="molecule type" value="Genomic_DNA"/>
</dbReference>
<dbReference type="OrthoDB" id="8443104at2"/>
<dbReference type="PROSITE" id="PS51257">
    <property type="entry name" value="PROKAR_LIPOPROTEIN"/>
    <property type="match status" value="1"/>
</dbReference>
<protein>
    <recommendedName>
        <fullName evidence="4">Lipoprotein</fullName>
    </recommendedName>
</protein>
<dbReference type="RefSeq" id="WP_068497724.1">
    <property type="nucleotide sequence ID" value="NZ_LWQU01000085.1"/>
</dbReference>
<keyword evidence="1" id="KW-0732">Signal</keyword>
<keyword evidence="3" id="KW-1185">Reference proteome</keyword>
<accession>A0A178N0I8</accession>
<evidence type="ECO:0000313" key="3">
    <source>
        <dbReference type="Proteomes" id="UP000078543"/>
    </source>
</evidence>
<feature type="signal peptide" evidence="1">
    <location>
        <begin position="1"/>
        <end position="19"/>
    </location>
</feature>
<evidence type="ECO:0000313" key="2">
    <source>
        <dbReference type="EMBL" id="OAN56871.1"/>
    </source>
</evidence>
<comment type="caution">
    <text evidence="2">The sequence shown here is derived from an EMBL/GenBank/DDBJ whole genome shotgun (WGS) entry which is preliminary data.</text>
</comment>
<dbReference type="Proteomes" id="UP000078543">
    <property type="component" value="Unassembled WGS sequence"/>
</dbReference>
<sequence>MKLRSLLPLAALALVPALASCSVFQKKEPPPCPPVYILGDAGTLTKYKDGKGRDLTDVEFEAEINGFQGDCKYDEKGALVEIQVSFAIKRGPGDTDRKAEFTYFAAVPLFYPAKDAKAEFPVSVEFPQATNYVRYTDEPVVLRIPVKDSDIIQNYEIYLGFQATQEQLERNRQGRK</sequence>
<organism evidence="2 3">
    <name type="scientific">Magnetospirillum moscoviense</name>
    <dbReference type="NCBI Taxonomy" id="1437059"/>
    <lineage>
        <taxon>Bacteria</taxon>
        <taxon>Pseudomonadati</taxon>
        <taxon>Pseudomonadota</taxon>
        <taxon>Alphaproteobacteria</taxon>
        <taxon>Rhodospirillales</taxon>
        <taxon>Rhodospirillaceae</taxon>
        <taxon>Magnetospirillum</taxon>
    </lineage>
</organism>
<proteinExistence type="predicted"/>
<feature type="chain" id="PRO_5008092419" description="Lipoprotein" evidence="1">
    <location>
        <begin position="20"/>
        <end position="176"/>
    </location>
</feature>